<sequence length="165" mass="18167">MIDLYQDDPLPEVIPPDGIEPGSPPPKTRSATGLAQDAIIVTSQGIADEQSCLRHLLVRRKKISAEMGIKEEDIMDRNTIHLLSCTQPMDKPAFDAFLLDSYGDPKVAEEKWSLFGEQFLNACIDFTLGNRSSNAEATASGSVSRLDRNGIADLHKRFEYKSSDG</sequence>
<protein>
    <submittedName>
        <fullName evidence="2">Uncharacterized protein</fullName>
    </submittedName>
</protein>
<evidence type="ECO:0000313" key="3">
    <source>
        <dbReference type="Proteomes" id="UP000294933"/>
    </source>
</evidence>
<reference evidence="2 3" key="1">
    <citation type="submission" date="2018-06" db="EMBL/GenBank/DDBJ databases">
        <title>A transcriptomic atlas of mushroom development highlights an independent origin of complex multicellularity.</title>
        <authorList>
            <consortium name="DOE Joint Genome Institute"/>
            <person name="Krizsan K."/>
            <person name="Almasi E."/>
            <person name="Merenyi Z."/>
            <person name="Sahu N."/>
            <person name="Viragh M."/>
            <person name="Koszo T."/>
            <person name="Mondo S."/>
            <person name="Kiss B."/>
            <person name="Balint B."/>
            <person name="Kues U."/>
            <person name="Barry K."/>
            <person name="Hegedus J.C."/>
            <person name="Henrissat B."/>
            <person name="Johnson J."/>
            <person name="Lipzen A."/>
            <person name="Ohm R."/>
            <person name="Nagy I."/>
            <person name="Pangilinan J."/>
            <person name="Yan J."/>
            <person name="Xiong Y."/>
            <person name="Grigoriev I.V."/>
            <person name="Hibbett D.S."/>
            <person name="Nagy L.G."/>
        </authorList>
    </citation>
    <scope>NUCLEOTIDE SEQUENCE [LARGE SCALE GENOMIC DNA]</scope>
    <source>
        <strain evidence="2 3">SZMC22713</strain>
    </source>
</reference>
<proteinExistence type="predicted"/>
<evidence type="ECO:0000256" key="1">
    <source>
        <dbReference type="SAM" id="MobiDB-lite"/>
    </source>
</evidence>
<gene>
    <name evidence="2" type="ORF">BD410DRAFT_433732</name>
</gene>
<feature type="region of interest" description="Disordered" evidence="1">
    <location>
        <begin position="1"/>
        <end position="31"/>
    </location>
</feature>
<feature type="compositionally biased region" description="Acidic residues" evidence="1">
    <location>
        <begin position="1"/>
        <end position="10"/>
    </location>
</feature>
<dbReference type="VEuPathDB" id="FungiDB:BD410DRAFT_433732"/>
<dbReference type="Proteomes" id="UP000294933">
    <property type="component" value="Unassembled WGS sequence"/>
</dbReference>
<keyword evidence="3" id="KW-1185">Reference proteome</keyword>
<dbReference type="EMBL" id="ML170195">
    <property type="protein sequence ID" value="TDL19605.1"/>
    <property type="molecule type" value="Genomic_DNA"/>
</dbReference>
<evidence type="ECO:0000313" key="2">
    <source>
        <dbReference type="EMBL" id="TDL19605.1"/>
    </source>
</evidence>
<organism evidence="2 3">
    <name type="scientific">Rickenella mellea</name>
    <dbReference type="NCBI Taxonomy" id="50990"/>
    <lineage>
        <taxon>Eukaryota</taxon>
        <taxon>Fungi</taxon>
        <taxon>Dikarya</taxon>
        <taxon>Basidiomycota</taxon>
        <taxon>Agaricomycotina</taxon>
        <taxon>Agaricomycetes</taxon>
        <taxon>Hymenochaetales</taxon>
        <taxon>Rickenellaceae</taxon>
        <taxon>Rickenella</taxon>
    </lineage>
</organism>
<name>A0A4Y7PWU6_9AGAM</name>
<dbReference type="AlphaFoldDB" id="A0A4Y7PWU6"/>
<accession>A0A4Y7PWU6</accession>